<dbReference type="AlphaFoldDB" id="A0A251XUA0"/>
<sequence>MRPKSSRLTTAVAVAPNLVLPYASLPKPPNSTSNVTGLVTPRIVKSPSIFASPSASTRTAVETKSMVGLFSASKKSLVRRCWSRFGSLVSIETMVAWAFTELCSGWRR</sequence>
<organism evidence="1 2">
    <name type="scientific">Clavibacter michiganensis</name>
    <dbReference type="NCBI Taxonomy" id="28447"/>
    <lineage>
        <taxon>Bacteria</taxon>
        <taxon>Bacillati</taxon>
        <taxon>Actinomycetota</taxon>
        <taxon>Actinomycetes</taxon>
        <taxon>Micrococcales</taxon>
        <taxon>Microbacteriaceae</taxon>
        <taxon>Clavibacter</taxon>
    </lineage>
</organism>
<proteinExistence type="predicted"/>
<protein>
    <submittedName>
        <fullName evidence="1">Uncharacterized protein</fullName>
    </submittedName>
</protein>
<evidence type="ECO:0000313" key="1">
    <source>
        <dbReference type="EMBL" id="OUE08869.1"/>
    </source>
</evidence>
<dbReference type="EMBL" id="MDHJ01000001">
    <property type="protein sequence ID" value="OUE08869.1"/>
    <property type="molecule type" value="Genomic_DNA"/>
</dbReference>
<accession>A0A251XUA0</accession>
<gene>
    <name evidence="1" type="ORF">CMsap09_07990</name>
</gene>
<dbReference type="Proteomes" id="UP000195106">
    <property type="component" value="Unassembled WGS sequence"/>
</dbReference>
<reference evidence="1 2" key="1">
    <citation type="submission" date="2016-08" db="EMBL/GenBank/DDBJ databases">
        <title>Genome sequence of Clavibacter michiganensis spp. strain CASJ009.</title>
        <authorList>
            <person name="Thapa S.P."/>
            <person name="Coaker G."/>
        </authorList>
    </citation>
    <scope>NUCLEOTIDE SEQUENCE [LARGE SCALE GENOMIC DNA]</scope>
    <source>
        <strain evidence="1">CASJ009</strain>
    </source>
</reference>
<comment type="caution">
    <text evidence="1">The sequence shown here is derived from an EMBL/GenBank/DDBJ whole genome shotgun (WGS) entry which is preliminary data.</text>
</comment>
<evidence type="ECO:0000313" key="2">
    <source>
        <dbReference type="Proteomes" id="UP000195106"/>
    </source>
</evidence>
<name>A0A251XUA0_9MICO</name>